<evidence type="ECO:0000256" key="2">
    <source>
        <dbReference type="ARBA" id="ARBA00009142"/>
    </source>
</evidence>
<gene>
    <name evidence="9" type="ORF">OAN307_c06210</name>
</gene>
<evidence type="ECO:0000256" key="6">
    <source>
        <dbReference type="ARBA" id="ARBA00022989"/>
    </source>
</evidence>
<feature type="transmembrane region" description="Helical" evidence="8">
    <location>
        <begin position="203"/>
        <end position="224"/>
    </location>
</feature>
<name>M9R3L2_9RHOB</name>
<dbReference type="KEGG" id="oat:OAN307_c06210"/>
<feature type="transmembrane region" description="Helical" evidence="8">
    <location>
        <begin position="177"/>
        <end position="197"/>
    </location>
</feature>
<keyword evidence="5 8" id="KW-0812">Transmembrane</keyword>
<evidence type="ECO:0000313" key="9">
    <source>
        <dbReference type="EMBL" id="AGI66348.1"/>
    </source>
</evidence>
<comment type="similarity">
    <text evidence="2 8">Belongs to the 4-toluene sulfonate uptake permease (TSUP) (TC 2.A.102) family.</text>
</comment>
<evidence type="ECO:0000256" key="5">
    <source>
        <dbReference type="ARBA" id="ARBA00022692"/>
    </source>
</evidence>
<keyword evidence="4 8" id="KW-1003">Cell membrane</keyword>
<evidence type="ECO:0000256" key="8">
    <source>
        <dbReference type="RuleBase" id="RU363041"/>
    </source>
</evidence>
<evidence type="ECO:0000256" key="3">
    <source>
        <dbReference type="ARBA" id="ARBA00022448"/>
    </source>
</evidence>
<proteinExistence type="inferred from homology"/>
<feature type="transmembrane region" description="Helical" evidence="8">
    <location>
        <begin position="110"/>
        <end position="131"/>
    </location>
</feature>
<feature type="transmembrane region" description="Helical" evidence="8">
    <location>
        <begin position="40"/>
        <end position="61"/>
    </location>
</feature>
<dbReference type="PANTHER" id="PTHR30269:SF37">
    <property type="entry name" value="MEMBRANE TRANSPORTER PROTEIN"/>
    <property type="match status" value="1"/>
</dbReference>
<dbReference type="Proteomes" id="UP000005307">
    <property type="component" value="Chromosome"/>
</dbReference>
<dbReference type="RefSeq" id="WP_015498397.1">
    <property type="nucleotide sequence ID" value="NC_020911.1"/>
</dbReference>
<keyword evidence="7 8" id="KW-0472">Membrane</keyword>
<evidence type="ECO:0000256" key="1">
    <source>
        <dbReference type="ARBA" id="ARBA00004651"/>
    </source>
</evidence>
<keyword evidence="3" id="KW-0813">Transport</keyword>
<sequence>MIDWILATTNLSGNDFAILICLTLLAGLVRGFSGFALSAMVMATAVIILPPIELIPMLWWLEMSASILMLKNGWDGADKTMTYGLAIGATIGWPIGLALTVILPVAASKTLALAVIVILAVTLLAKIRMPFLATKTGLYGSGIISGIVSGVAGVGGMVVAVYVLAADAPAKVMRASLVLYLFLSAAISMVVLVAFGMMDTSGIARGLFFAIPTMVGVFLGQQLFTERLAPYYRPFCLILLIGLAMLGLARTQLA</sequence>
<feature type="transmembrane region" description="Helical" evidence="8">
    <location>
        <begin position="16"/>
        <end position="33"/>
    </location>
</feature>
<comment type="subcellular location">
    <subcellularLocation>
        <location evidence="1 8">Cell membrane</location>
        <topology evidence="1 8">Multi-pass membrane protein</topology>
    </subcellularLocation>
</comment>
<dbReference type="HOGENOM" id="CLU_054750_1_1_5"/>
<dbReference type="EMBL" id="CP003740">
    <property type="protein sequence ID" value="AGI66348.1"/>
    <property type="molecule type" value="Genomic_DNA"/>
</dbReference>
<accession>M9R3L2</accession>
<protein>
    <recommendedName>
        <fullName evidence="8">Probable membrane transporter protein</fullName>
    </recommendedName>
</protein>
<dbReference type="Pfam" id="PF01925">
    <property type="entry name" value="TauE"/>
    <property type="match status" value="1"/>
</dbReference>
<reference evidence="9 10" key="1">
    <citation type="journal article" date="2013" name="PLoS ONE">
        <title>Poles Apart: Arctic and Antarctic Octadecabacter strains Share High Genome Plasticity and a New Type of Xanthorhodopsin.</title>
        <authorList>
            <person name="Vollmers J."/>
            <person name="Voget S."/>
            <person name="Dietrich S."/>
            <person name="Gollnow K."/>
            <person name="Smits M."/>
            <person name="Meyer K."/>
            <person name="Brinkhoff T."/>
            <person name="Simon M."/>
            <person name="Daniel R."/>
        </authorList>
    </citation>
    <scope>NUCLEOTIDE SEQUENCE [LARGE SCALE GENOMIC DNA]</scope>
    <source>
        <strain evidence="9 10">307</strain>
    </source>
</reference>
<keyword evidence="6 8" id="KW-1133">Transmembrane helix</keyword>
<dbReference type="PANTHER" id="PTHR30269">
    <property type="entry name" value="TRANSMEMBRANE PROTEIN YFCA"/>
    <property type="match status" value="1"/>
</dbReference>
<organism evidence="9 10">
    <name type="scientific">Octadecabacter antarcticus 307</name>
    <dbReference type="NCBI Taxonomy" id="391626"/>
    <lineage>
        <taxon>Bacteria</taxon>
        <taxon>Pseudomonadati</taxon>
        <taxon>Pseudomonadota</taxon>
        <taxon>Alphaproteobacteria</taxon>
        <taxon>Rhodobacterales</taxon>
        <taxon>Roseobacteraceae</taxon>
        <taxon>Octadecabacter</taxon>
    </lineage>
</organism>
<evidence type="ECO:0000256" key="7">
    <source>
        <dbReference type="ARBA" id="ARBA00023136"/>
    </source>
</evidence>
<dbReference type="STRING" id="391626.OAN307_c06210"/>
<evidence type="ECO:0000313" key="10">
    <source>
        <dbReference type="Proteomes" id="UP000005307"/>
    </source>
</evidence>
<dbReference type="AlphaFoldDB" id="M9R3L2"/>
<dbReference type="InterPro" id="IPR052017">
    <property type="entry name" value="TSUP"/>
</dbReference>
<keyword evidence="10" id="KW-1185">Reference proteome</keyword>
<feature type="transmembrane region" description="Helical" evidence="8">
    <location>
        <begin position="231"/>
        <end position="249"/>
    </location>
</feature>
<dbReference type="GO" id="GO:0005886">
    <property type="term" value="C:plasma membrane"/>
    <property type="evidence" value="ECO:0007669"/>
    <property type="project" value="UniProtKB-SubCell"/>
</dbReference>
<feature type="transmembrane region" description="Helical" evidence="8">
    <location>
        <begin position="143"/>
        <end position="165"/>
    </location>
</feature>
<feature type="transmembrane region" description="Helical" evidence="8">
    <location>
        <begin position="81"/>
        <end position="103"/>
    </location>
</feature>
<evidence type="ECO:0000256" key="4">
    <source>
        <dbReference type="ARBA" id="ARBA00022475"/>
    </source>
</evidence>
<dbReference type="eggNOG" id="COG0730">
    <property type="taxonomic scope" value="Bacteria"/>
</dbReference>
<dbReference type="InterPro" id="IPR002781">
    <property type="entry name" value="TM_pro_TauE-like"/>
</dbReference>